<proteinExistence type="predicted"/>
<dbReference type="RefSeq" id="XP_067077691.1">
    <property type="nucleotide sequence ID" value="XM_067221590.1"/>
</dbReference>
<feature type="compositionally biased region" description="Basic and acidic residues" evidence="1">
    <location>
        <begin position="179"/>
        <end position="190"/>
    </location>
</feature>
<keyword evidence="2" id="KW-0812">Transmembrane</keyword>
<feature type="transmembrane region" description="Helical" evidence="2">
    <location>
        <begin position="56"/>
        <end position="78"/>
    </location>
</feature>
<accession>A0A1G4I3I5</accession>
<evidence type="ECO:0000313" key="4">
    <source>
        <dbReference type="Proteomes" id="UP000195570"/>
    </source>
</evidence>
<protein>
    <submittedName>
        <fullName evidence="3">Uncharacterized protein</fullName>
    </submittedName>
</protein>
<evidence type="ECO:0000256" key="2">
    <source>
        <dbReference type="SAM" id="Phobius"/>
    </source>
</evidence>
<feature type="region of interest" description="Disordered" evidence="1">
    <location>
        <begin position="174"/>
        <end position="199"/>
    </location>
</feature>
<comment type="caution">
    <text evidence="3">The sequence shown here is derived from an EMBL/GenBank/DDBJ whole genome shotgun (WGS) entry which is preliminary data.</text>
</comment>
<keyword evidence="4" id="KW-1185">Reference proteome</keyword>
<keyword evidence="2" id="KW-0472">Membrane</keyword>
<dbReference type="EMBL" id="CZPT02000522">
    <property type="protein sequence ID" value="SCU66224.1"/>
    <property type="molecule type" value="Genomic_DNA"/>
</dbReference>
<dbReference type="VEuPathDB" id="TriTrypDB:TEOVI_000888100"/>
<organism evidence="3 4">
    <name type="scientific">Trypanosoma equiperdum</name>
    <dbReference type="NCBI Taxonomy" id="5694"/>
    <lineage>
        <taxon>Eukaryota</taxon>
        <taxon>Discoba</taxon>
        <taxon>Euglenozoa</taxon>
        <taxon>Kinetoplastea</taxon>
        <taxon>Metakinetoplastina</taxon>
        <taxon>Trypanosomatida</taxon>
        <taxon>Trypanosomatidae</taxon>
        <taxon>Trypanosoma</taxon>
    </lineage>
</organism>
<gene>
    <name evidence="3" type="ORF">TEOVI_000888100</name>
</gene>
<evidence type="ECO:0000256" key="1">
    <source>
        <dbReference type="SAM" id="MobiDB-lite"/>
    </source>
</evidence>
<name>A0A1G4I3I5_TRYEQ</name>
<reference evidence="3" key="1">
    <citation type="submission" date="2016-09" db="EMBL/GenBank/DDBJ databases">
        <authorList>
            <person name="Hebert L."/>
            <person name="Moumen B."/>
        </authorList>
    </citation>
    <scope>NUCLEOTIDE SEQUENCE [LARGE SCALE GENOMIC DNA]</scope>
    <source>
        <strain evidence="3">OVI</strain>
    </source>
</reference>
<dbReference type="GeneID" id="92382815"/>
<sequence length="341" mass="36723">MAVTPIEKREGGMELENQEVVVQSESPREAARNGGSSLNSELKKVLNRRARYRTPLIFISLTSVVLMLTTLATSTIPVPQFKNNTKKRVVMIVAPSLRPDVLKLSIESNKAPFMNLVTAAGGNYLYTNWGAKKNWSVTSAPDTSRGSGWSEANGRSNSLKLLQELAKEGKRSIVLASSSDDRQSNKEEKSSNGGRRGVEILPVTTSSSELLEEDVLHAFERLTKNDGDLLYIHTGVGGGSKAAEGEGNAAAFDDINILDSMLKKLTIAVAGHSQKTAEKWLVAVVAGGGRGGNVAHEVSMLTSTYDRGNLLNSDSLTKDISSDCVQSTLLRWFGVREATAS</sequence>
<keyword evidence="2" id="KW-1133">Transmembrane helix</keyword>
<dbReference type="AlphaFoldDB" id="A0A1G4I3I5"/>
<feature type="region of interest" description="Disordered" evidence="1">
    <location>
        <begin position="17"/>
        <end position="37"/>
    </location>
</feature>
<dbReference type="Proteomes" id="UP000195570">
    <property type="component" value="Unassembled WGS sequence"/>
</dbReference>
<evidence type="ECO:0000313" key="3">
    <source>
        <dbReference type="EMBL" id="SCU66224.1"/>
    </source>
</evidence>